<dbReference type="GO" id="GO:0071555">
    <property type="term" value="P:cell wall organization"/>
    <property type="evidence" value="ECO:0007669"/>
    <property type="project" value="UniProtKB-KW"/>
</dbReference>
<comment type="subcellular location">
    <subcellularLocation>
        <location evidence="1 12">Cytoplasm</location>
    </subcellularLocation>
</comment>
<comment type="pathway">
    <text evidence="2 12">Cell wall biogenesis; peptidoglycan biosynthesis.</text>
</comment>
<feature type="binding site" evidence="12">
    <location>
        <position position="328"/>
    </location>
    <ligand>
        <name>UDP-N-acetyl-alpha-D-glucosamine</name>
        <dbReference type="ChEBI" id="CHEBI:57705"/>
    </ligand>
</feature>
<evidence type="ECO:0000256" key="3">
    <source>
        <dbReference type="ARBA" id="ARBA00022490"/>
    </source>
</evidence>
<dbReference type="EMBL" id="WMIB01000010">
    <property type="protein sequence ID" value="MTH53994.1"/>
    <property type="molecule type" value="Genomic_DNA"/>
</dbReference>
<feature type="binding site" evidence="12">
    <location>
        <begin position="122"/>
        <end position="126"/>
    </location>
    <ligand>
        <name>UDP-N-acetyl-alpha-D-glucosamine</name>
        <dbReference type="ChEBI" id="CHEBI:57705"/>
    </ligand>
</feature>
<dbReference type="PANTHER" id="PTHR43783:SF1">
    <property type="entry name" value="UDP-N-ACETYLGLUCOSAMINE 1-CARBOXYVINYLTRANSFERASE"/>
    <property type="match status" value="1"/>
</dbReference>
<proteinExistence type="inferred from homology"/>
<evidence type="ECO:0000256" key="4">
    <source>
        <dbReference type="ARBA" id="ARBA00022618"/>
    </source>
</evidence>
<evidence type="ECO:0000256" key="12">
    <source>
        <dbReference type="HAMAP-Rule" id="MF_00111"/>
    </source>
</evidence>
<dbReference type="GO" id="GO:0008760">
    <property type="term" value="F:UDP-N-acetylglucosamine 1-carboxyvinyltransferase activity"/>
    <property type="evidence" value="ECO:0007669"/>
    <property type="project" value="UniProtKB-UniRule"/>
</dbReference>
<keyword evidence="4 12" id="KW-0132">Cell division</keyword>
<dbReference type="UniPathway" id="UPA00219"/>
<evidence type="ECO:0000256" key="10">
    <source>
        <dbReference type="ARBA" id="ARBA00038367"/>
    </source>
</evidence>
<keyword evidence="5 12" id="KW-0808">Transferase</keyword>
<evidence type="ECO:0000256" key="8">
    <source>
        <dbReference type="ARBA" id="ARBA00023306"/>
    </source>
</evidence>
<evidence type="ECO:0000256" key="6">
    <source>
        <dbReference type="ARBA" id="ARBA00022960"/>
    </source>
</evidence>
<dbReference type="InterPro" id="IPR036968">
    <property type="entry name" value="Enolpyruvate_Tfrase_sf"/>
</dbReference>
<dbReference type="InterPro" id="IPR005750">
    <property type="entry name" value="UDP_GlcNAc_COvinyl_MurA"/>
</dbReference>
<dbReference type="RefSeq" id="WP_155112522.1">
    <property type="nucleotide sequence ID" value="NZ_WMIB01000010.1"/>
</dbReference>
<dbReference type="Gene3D" id="3.65.10.10">
    <property type="entry name" value="Enolpyruvate transferase domain"/>
    <property type="match status" value="2"/>
</dbReference>
<comment type="catalytic activity">
    <reaction evidence="11 12">
        <text>phosphoenolpyruvate + UDP-N-acetyl-alpha-D-glucosamine = UDP-N-acetyl-3-O-(1-carboxyvinyl)-alpha-D-glucosamine + phosphate</text>
        <dbReference type="Rhea" id="RHEA:18681"/>
        <dbReference type="ChEBI" id="CHEBI:43474"/>
        <dbReference type="ChEBI" id="CHEBI:57705"/>
        <dbReference type="ChEBI" id="CHEBI:58702"/>
        <dbReference type="ChEBI" id="CHEBI:68483"/>
        <dbReference type="EC" id="2.5.1.7"/>
    </reaction>
</comment>
<feature type="binding site" evidence="12">
    <location>
        <position position="93"/>
    </location>
    <ligand>
        <name>UDP-N-acetyl-alpha-D-glucosamine</name>
        <dbReference type="ChEBI" id="CHEBI:57705"/>
    </ligand>
</feature>
<keyword evidence="7 12" id="KW-0573">Peptidoglycan synthesis</keyword>
<comment type="caution">
    <text evidence="12">Lacks conserved residue(s) required for the propagation of feature annotation.</text>
</comment>
<feature type="modified residue" description="2-(S-cysteinyl)pyruvic acid O-phosphothioketal" evidence="12">
    <location>
        <position position="117"/>
    </location>
</feature>
<dbReference type="GO" id="GO:0019277">
    <property type="term" value="P:UDP-N-acetylgalactosamine biosynthetic process"/>
    <property type="evidence" value="ECO:0007669"/>
    <property type="project" value="InterPro"/>
</dbReference>
<dbReference type="EC" id="2.5.1.7" evidence="12"/>
<dbReference type="InterPro" id="IPR050068">
    <property type="entry name" value="MurA_subfamily"/>
</dbReference>
<comment type="similarity">
    <text evidence="10 12">Belongs to the EPSP synthase family. MurA subfamily.</text>
</comment>
<dbReference type="SUPFAM" id="SSF55205">
    <property type="entry name" value="EPT/RTPC-like"/>
    <property type="match status" value="1"/>
</dbReference>
<dbReference type="NCBIfam" id="NF006873">
    <property type="entry name" value="PRK09369.1"/>
    <property type="match status" value="1"/>
</dbReference>
<evidence type="ECO:0000256" key="11">
    <source>
        <dbReference type="ARBA" id="ARBA00047527"/>
    </source>
</evidence>
<evidence type="ECO:0000256" key="2">
    <source>
        <dbReference type="ARBA" id="ARBA00004752"/>
    </source>
</evidence>
<dbReference type="GO" id="GO:0005737">
    <property type="term" value="C:cytoplasm"/>
    <property type="evidence" value="ECO:0007669"/>
    <property type="project" value="UniProtKB-SubCell"/>
</dbReference>
<evidence type="ECO:0000256" key="9">
    <source>
        <dbReference type="ARBA" id="ARBA00023316"/>
    </source>
</evidence>
<evidence type="ECO:0000256" key="5">
    <source>
        <dbReference type="ARBA" id="ARBA00022679"/>
    </source>
</evidence>
<evidence type="ECO:0000313" key="15">
    <source>
        <dbReference type="Proteomes" id="UP000434639"/>
    </source>
</evidence>
<reference evidence="14 15" key="1">
    <citation type="journal article" date="2017" name="Int. J. Syst. Evol. Microbiol.">
        <title>Bacillus mangrovi sp. nov., isolated from a sediment sample from a mangrove forest.</title>
        <authorList>
            <person name="Gupta V."/>
            <person name="Singh P.K."/>
            <person name="Korpole S."/>
            <person name="Tanuku N.R.S."/>
            <person name="Pinnaka A.K."/>
        </authorList>
    </citation>
    <scope>NUCLEOTIDE SEQUENCE [LARGE SCALE GENOMIC DNA]</scope>
    <source>
        <strain evidence="14 15">KCTC 33872</strain>
    </source>
</reference>
<dbReference type="Proteomes" id="UP000434639">
    <property type="component" value="Unassembled WGS sequence"/>
</dbReference>
<keyword evidence="9 12" id="KW-0961">Cell wall biogenesis/degradation</keyword>
<dbReference type="OrthoDB" id="9803760at2"/>
<dbReference type="GO" id="GO:0051301">
    <property type="term" value="P:cell division"/>
    <property type="evidence" value="ECO:0007669"/>
    <property type="project" value="UniProtKB-KW"/>
</dbReference>
<feature type="binding site" evidence="12">
    <location>
        <begin position="22"/>
        <end position="23"/>
    </location>
    <ligand>
        <name>phosphoenolpyruvate</name>
        <dbReference type="ChEBI" id="CHEBI:58702"/>
    </ligand>
</feature>
<sequence length="435" mass="46220">MEKIIVRGGQKLNGTVKVEGAKNAVLPVIAASLLASEDKSIICDVPTLSDVYTINEVLRHLGADVHFENNQVIVDASKELSTEAPFEYVRKMRASVLVMGPLLARLGRARVALPGGCAIGSRPIDQHLKGFEAMGAVIKVGNGFIDAEVKGRLQGAKIYLDFPSVGATENILMAAALADGTTTLENCAKEPEIVDLANYINAMGGKIRGAGTGTIRIEGVKELTGAKHNIIPDRIEAGTFMVAAAITGGNVLVQGAVPEHLASLVAKMEEMGVEIIEEAEGLRVIGPEELKAVDIKTMPHPGFPTDMQSQMMALLLQAKGTSMITETVFENRFMHVEEFRRMNGEIKIEGRSVIINGPGELQGAEVAATDLRAGAALVLAGLVSDGYTRVTELKHIDRGYVNFHGKLAGIGASIERITENDQTIPAAKAVSDLNA</sequence>
<dbReference type="GO" id="GO:0008360">
    <property type="term" value="P:regulation of cell shape"/>
    <property type="evidence" value="ECO:0007669"/>
    <property type="project" value="UniProtKB-KW"/>
</dbReference>
<dbReference type="AlphaFoldDB" id="A0A7X2S5E9"/>
<organism evidence="14 15">
    <name type="scientific">Metabacillus mangrovi</name>
    <dbReference type="NCBI Taxonomy" id="1491830"/>
    <lineage>
        <taxon>Bacteria</taxon>
        <taxon>Bacillati</taxon>
        <taxon>Bacillota</taxon>
        <taxon>Bacilli</taxon>
        <taxon>Bacillales</taxon>
        <taxon>Bacillaceae</taxon>
        <taxon>Metabacillus</taxon>
    </lineage>
</organism>
<feature type="active site" description="Proton donor" evidence="12">
    <location>
        <position position="117"/>
    </location>
</feature>
<comment type="function">
    <text evidence="12">Cell wall formation. Adds enolpyruvyl to UDP-N-acetylglucosamine.</text>
</comment>
<dbReference type="NCBIfam" id="TIGR01072">
    <property type="entry name" value="murA"/>
    <property type="match status" value="1"/>
</dbReference>
<keyword evidence="6 12" id="KW-0133">Cell shape</keyword>
<feature type="domain" description="Enolpyruvate transferase" evidence="13">
    <location>
        <begin position="6"/>
        <end position="407"/>
    </location>
</feature>
<dbReference type="PANTHER" id="PTHR43783">
    <property type="entry name" value="UDP-N-ACETYLGLUCOSAMINE 1-CARBOXYVINYLTRANSFERASE"/>
    <property type="match status" value="1"/>
</dbReference>
<protein>
    <recommendedName>
        <fullName evidence="12">UDP-N-acetylglucosamine 1-carboxyvinyltransferase</fullName>
        <ecNumber evidence="12">2.5.1.7</ecNumber>
    </recommendedName>
    <alternativeName>
        <fullName evidence="12">Enoylpyruvate transferase</fullName>
    </alternativeName>
    <alternativeName>
        <fullName evidence="12">UDP-N-acetylglucosamine enolpyruvyl transferase</fullName>
        <shortName evidence="12">EPT</shortName>
    </alternativeName>
</protein>
<keyword evidence="12" id="KW-0670">Pyruvate</keyword>
<dbReference type="InterPro" id="IPR001986">
    <property type="entry name" value="Enolpyruvate_Tfrase_dom"/>
</dbReference>
<keyword evidence="15" id="KW-1185">Reference proteome</keyword>
<dbReference type="Pfam" id="PF00275">
    <property type="entry name" value="EPSP_synthase"/>
    <property type="match status" value="1"/>
</dbReference>
<name>A0A7X2S5E9_9BACI</name>
<dbReference type="CDD" id="cd01555">
    <property type="entry name" value="UdpNAET"/>
    <property type="match status" value="1"/>
</dbReference>
<gene>
    <name evidence="12 14" type="primary">murA</name>
    <name evidence="14" type="ORF">GKZ89_11305</name>
</gene>
<evidence type="ECO:0000256" key="1">
    <source>
        <dbReference type="ARBA" id="ARBA00004496"/>
    </source>
</evidence>
<dbReference type="HAMAP" id="MF_00111">
    <property type="entry name" value="MurA"/>
    <property type="match status" value="1"/>
</dbReference>
<keyword evidence="8 12" id="KW-0131">Cell cycle</keyword>
<evidence type="ECO:0000259" key="13">
    <source>
        <dbReference type="Pfam" id="PF00275"/>
    </source>
</evidence>
<dbReference type="InterPro" id="IPR013792">
    <property type="entry name" value="RNA3'P_cycl/enolpyr_Trfase_a/b"/>
</dbReference>
<evidence type="ECO:0000256" key="7">
    <source>
        <dbReference type="ARBA" id="ARBA00022984"/>
    </source>
</evidence>
<accession>A0A7X2S5E9</accession>
<evidence type="ECO:0000313" key="14">
    <source>
        <dbReference type="EMBL" id="MTH53994.1"/>
    </source>
</evidence>
<feature type="binding site" evidence="12">
    <location>
        <position position="306"/>
    </location>
    <ligand>
        <name>UDP-N-acetyl-alpha-D-glucosamine</name>
        <dbReference type="ChEBI" id="CHEBI:57705"/>
    </ligand>
</feature>
<comment type="caution">
    <text evidence="14">The sequence shown here is derived from an EMBL/GenBank/DDBJ whole genome shotgun (WGS) entry which is preliminary data.</text>
</comment>
<dbReference type="FunFam" id="3.65.10.10:FF:000001">
    <property type="entry name" value="UDP-N-acetylglucosamine 1-carboxyvinyltransferase"/>
    <property type="match status" value="1"/>
</dbReference>
<dbReference type="GO" id="GO:0009252">
    <property type="term" value="P:peptidoglycan biosynthetic process"/>
    <property type="evidence" value="ECO:0007669"/>
    <property type="project" value="UniProtKB-UniRule"/>
</dbReference>
<keyword evidence="3 12" id="KW-0963">Cytoplasm</keyword>